<dbReference type="Gene3D" id="3.40.50.10540">
    <property type="entry name" value="Crotonobetainyl-coa:carnitine coa-transferase, domain 1"/>
    <property type="match status" value="1"/>
</dbReference>
<dbReference type="RefSeq" id="WP_317769396.1">
    <property type="nucleotide sequence ID" value="NZ_JAWLUP010000285.1"/>
</dbReference>
<sequence length="131" mass="14262">MELTPGALHGLRVIDLTTVIMGPFATATLADMGADVIKVESLDGDMSRDVGSRRHEGMSALTLNLQRNKRSIAINLASEEGREILDDLVRNADVLVTNLRPRSRQKLGITYERLSENNPGLILCTAQAYGS</sequence>
<dbReference type="InterPro" id="IPR003673">
    <property type="entry name" value="CoA-Trfase_fam_III"/>
</dbReference>
<reference evidence="2" key="1">
    <citation type="submission" date="2023-10" db="EMBL/GenBank/DDBJ databases">
        <title>Development of a sustainable strategy for remediation of hydrocarbon-contaminated territories based on the waste exchange concept.</title>
        <authorList>
            <person name="Krivoruchko A."/>
        </authorList>
    </citation>
    <scope>NUCLEOTIDE SEQUENCE</scope>
    <source>
        <strain evidence="2">IEGM 68</strain>
    </source>
</reference>
<dbReference type="PANTHER" id="PTHR48207">
    <property type="entry name" value="SUCCINATE--HYDROXYMETHYLGLUTARATE COA-TRANSFERASE"/>
    <property type="match status" value="1"/>
</dbReference>
<proteinExistence type="predicted"/>
<dbReference type="EMBL" id="JAWLUP010000285">
    <property type="protein sequence ID" value="MDV7269031.1"/>
    <property type="molecule type" value="Genomic_DNA"/>
</dbReference>
<dbReference type="AlphaFoldDB" id="A0AAE5A9Y8"/>
<protein>
    <submittedName>
        <fullName evidence="2">CoA transferase</fullName>
    </submittedName>
</protein>
<organism evidence="2 3">
    <name type="scientific">Rhodococcus oxybenzonivorans</name>
    <dbReference type="NCBI Taxonomy" id="1990687"/>
    <lineage>
        <taxon>Bacteria</taxon>
        <taxon>Bacillati</taxon>
        <taxon>Actinomycetota</taxon>
        <taxon>Actinomycetes</taxon>
        <taxon>Mycobacteriales</taxon>
        <taxon>Nocardiaceae</taxon>
        <taxon>Rhodococcus</taxon>
    </lineage>
</organism>
<dbReference type="InterPro" id="IPR023606">
    <property type="entry name" value="CoA-Trfase_III_dom_1_sf"/>
</dbReference>
<dbReference type="Pfam" id="PF02515">
    <property type="entry name" value="CoA_transf_3"/>
    <property type="match status" value="1"/>
</dbReference>
<dbReference type="PANTHER" id="PTHR48207:SF4">
    <property type="entry name" value="BLL6097 PROTEIN"/>
    <property type="match status" value="1"/>
</dbReference>
<dbReference type="GO" id="GO:0008410">
    <property type="term" value="F:CoA-transferase activity"/>
    <property type="evidence" value="ECO:0007669"/>
    <property type="project" value="TreeGrafter"/>
</dbReference>
<evidence type="ECO:0000313" key="3">
    <source>
        <dbReference type="Proteomes" id="UP001185863"/>
    </source>
</evidence>
<evidence type="ECO:0000313" key="2">
    <source>
        <dbReference type="EMBL" id="MDV7269031.1"/>
    </source>
</evidence>
<evidence type="ECO:0000256" key="1">
    <source>
        <dbReference type="ARBA" id="ARBA00022679"/>
    </source>
</evidence>
<name>A0AAE5A9Y8_9NOCA</name>
<dbReference type="Proteomes" id="UP001185863">
    <property type="component" value="Unassembled WGS sequence"/>
</dbReference>
<gene>
    <name evidence="2" type="ORF">R4315_31425</name>
</gene>
<feature type="non-terminal residue" evidence="2">
    <location>
        <position position="131"/>
    </location>
</feature>
<dbReference type="InterPro" id="IPR050483">
    <property type="entry name" value="CoA-transferase_III_domain"/>
</dbReference>
<keyword evidence="1 2" id="KW-0808">Transferase</keyword>
<comment type="caution">
    <text evidence="2">The sequence shown here is derived from an EMBL/GenBank/DDBJ whole genome shotgun (WGS) entry which is preliminary data.</text>
</comment>
<dbReference type="SUPFAM" id="SSF89796">
    <property type="entry name" value="CoA-transferase family III (CaiB/BaiF)"/>
    <property type="match status" value="1"/>
</dbReference>
<accession>A0AAE5A9Y8</accession>